<gene>
    <name evidence="1" type="ORF">LN473_21775</name>
</gene>
<protein>
    <submittedName>
        <fullName evidence="1">Uncharacterized protein</fullName>
    </submittedName>
</protein>
<name>A0ABS8LFM7_9XANT</name>
<dbReference type="RefSeq" id="WP_126936798.1">
    <property type="nucleotide sequence ID" value="NZ_CP018470.1"/>
</dbReference>
<sequence>MMQSLWSSCEAFSIRRFLTLHKKKPKLWRHFSSGSEPAIDVIDTTHCSDRDQLGIDHIGGEPATLGDRPEGCTQPIAKHLEIRLDPDRDVRDLACTCNAPYPSSNQTSA</sequence>
<dbReference type="EMBL" id="JAJIUN010000097">
    <property type="protein sequence ID" value="MCC8624554.1"/>
    <property type="molecule type" value="Genomic_DNA"/>
</dbReference>
<reference evidence="1" key="1">
    <citation type="submission" date="2021-11" db="EMBL/GenBank/DDBJ databases">
        <title>Genome resources and taxonomic validation of 89 Xanthomonas strains.</title>
        <authorList>
            <person name="Tambong J.T."/>
        </authorList>
    </citation>
    <scope>NUCLEOTIDE SEQUENCE</scope>
    <source>
        <strain evidence="1">Bv 5-4A</strain>
    </source>
</reference>
<keyword evidence="2" id="KW-1185">Reference proteome</keyword>
<organism evidence="1 2">
    <name type="scientific">Xanthomonas vesicatoria</name>
    <dbReference type="NCBI Taxonomy" id="56460"/>
    <lineage>
        <taxon>Bacteria</taxon>
        <taxon>Pseudomonadati</taxon>
        <taxon>Pseudomonadota</taxon>
        <taxon>Gammaproteobacteria</taxon>
        <taxon>Lysobacterales</taxon>
        <taxon>Lysobacteraceae</taxon>
        <taxon>Xanthomonas</taxon>
    </lineage>
</organism>
<dbReference type="Proteomes" id="UP001430544">
    <property type="component" value="Unassembled WGS sequence"/>
</dbReference>
<evidence type="ECO:0000313" key="1">
    <source>
        <dbReference type="EMBL" id="MCC8624554.1"/>
    </source>
</evidence>
<comment type="caution">
    <text evidence="1">The sequence shown here is derived from an EMBL/GenBank/DDBJ whole genome shotgun (WGS) entry which is preliminary data.</text>
</comment>
<evidence type="ECO:0000313" key="2">
    <source>
        <dbReference type="Proteomes" id="UP001430544"/>
    </source>
</evidence>
<accession>A0ABS8LFM7</accession>
<proteinExistence type="predicted"/>